<feature type="transmembrane region" description="Helical" evidence="1">
    <location>
        <begin position="108"/>
        <end position="128"/>
    </location>
</feature>
<sequence length="189" mass="21213">MNQRTFRKIHRQVAPILFLPLMISALSGIGYRLGKSWFGMSGEAADIFMIFHQGEYLGDALKPIYVLLLGIGLIGMIVTGVTMSRFWQPSNPKASSSLPAFRQIHRKFAPIIFLPLALSSFTGIFYRIGKSWFGMSSEQAEIFMDIHQGEYFGDFGKPIYVLLVGLGLIAMLATGIKMTGIFRQRRPQE</sequence>
<dbReference type="Proteomes" id="UP001235303">
    <property type="component" value="Unassembled WGS sequence"/>
</dbReference>
<feature type="transmembrane region" description="Helical" evidence="1">
    <location>
        <begin position="64"/>
        <end position="87"/>
    </location>
</feature>
<protein>
    <submittedName>
        <fullName evidence="2">PepSY domain-containing protein</fullName>
    </submittedName>
</protein>
<organism evidence="2 3">
    <name type="scientific">Roseofilum acuticapitatum BLCC-M154</name>
    <dbReference type="NCBI Taxonomy" id="3022444"/>
    <lineage>
        <taxon>Bacteria</taxon>
        <taxon>Bacillati</taxon>
        <taxon>Cyanobacteriota</taxon>
        <taxon>Cyanophyceae</taxon>
        <taxon>Desertifilales</taxon>
        <taxon>Desertifilaceae</taxon>
        <taxon>Roseofilum</taxon>
        <taxon>Roseofilum acuticapitatum</taxon>
    </lineage>
</organism>
<gene>
    <name evidence="2" type="ORF">PMG71_17380</name>
</gene>
<evidence type="ECO:0000313" key="3">
    <source>
        <dbReference type="Proteomes" id="UP001235303"/>
    </source>
</evidence>
<evidence type="ECO:0000313" key="2">
    <source>
        <dbReference type="EMBL" id="MDJ1171203.1"/>
    </source>
</evidence>
<proteinExistence type="predicted"/>
<comment type="caution">
    <text evidence="2">The sequence shown here is derived from an EMBL/GenBank/DDBJ whole genome shotgun (WGS) entry which is preliminary data.</text>
</comment>
<feature type="transmembrane region" description="Helical" evidence="1">
    <location>
        <begin position="159"/>
        <end position="176"/>
    </location>
</feature>
<dbReference type="EMBL" id="JAQOSP010000109">
    <property type="protein sequence ID" value="MDJ1171203.1"/>
    <property type="molecule type" value="Genomic_DNA"/>
</dbReference>
<reference evidence="2 3" key="1">
    <citation type="submission" date="2023-01" db="EMBL/GenBank/DDBJ databases">
        <title>Novel diversity within Roseofilum (Cyanobacteria; Desertifilaceae) from marine benthic mats with descriptions of four novel species.</title>
        <authorList>
            <person name="Wang Y."/>
            <person name="Berthold D.E."/>
            <person name="Hu J."/>
            <person name="Lefler F.W."/>
            <person name="Laughinghouse H.D. IV."/>
        </authorList>
    </citation>
    <scope>NUCLEOTIDE SEQUENCE [LARGE SCALE GENOMIC DNA]</scope>
    <source>
        <strain evidence="2 3">BLCC-M154</strain>
    </source>
</reference>
<keyword evidence="1" id="KW-1133">Transmembrane helix</keyword>
<accession>A0ABT7AYP6</accession>
<dbReference type="RefSeq" id="WP_283754958.1">
    <property type="nucleotide sequence ID" value="NZ_JAQOSP010000109.1"/>
</dbReference>
<keyword evidence="1" id="KW-0812">Transmembrane</keyword>
<name>A0ABT7AYP6_9CYAN</name>
<feature type="transmembrane region" description="Helical" evidence="1">
    <location>
        <begin position="12"/>
        <end position="31"/>
    </location>
</feature>
<evidence type="ECO:0000256" key="1">
    <source>
        <dbReference type="SAM" id="Phobius"/>
    </source>
</evidence>
<keyword evidence="3" id="KW-1185">Reference proteome</keyword>
<keyword evidence="1" id="KW-0472">Membrane</keyword>